<dbReference type="InterPro" id="IPR032809">
    <property type="entry name" value="Put_HupE_UreJ"/>
</dbReference>
<dbReference type="EMBL" id="JAKWBL010000001">
    <property type="protein sequence ID" value="MCH5596513.1"/>
    <property type="molecule type" value="Genomic_DNA"/>
</dbReference>
<keyword evidence="3" id="KW-1185">Reference proteome</keyword>
<evidence type="ECO:0000256" key="1">
    <source>
        <dbReference type="SAM" id="Phobius"/>
    </source>
</evidence>
<keyword evidence="1" id="KW-1133">Transmembrane helix</keyword>
<evidence type="ECO:0000313" key="2">
    <source>
        <dbReference type="EMBL" id="MCH5596513.1"/>
    </source>
</evidence>
<gene>
    <name evidence="2" type="ORF">MKP09_00505</name>
</gene>
<proteinExistence type="predicted"/>
<keyword evidence="1" id="KW-0472">Membrane</keyword>
<evidence type="ECO:0000313" key="3">
    <source>
        <dbReference type="Proteomes" id="UP001202248"/>
    </source>
</evidence>
<feature type="transmembrane region" description="Helical" evidence="1">
    <location>
        <begin position="20"/>
        <end position="36"/>
    </location>
</feature>
<reference evidence="2 3" key="1">
    <citation type="submission" date="2022-02" db="EMBL/GenBank/DDBJ databases">
        <authorList>
            <person name="Min J."/>
        </authorList>
    </citation>
    <scope>NUCLEOTIDE SEQUENCE [LARGE SCALE GENOMIC DNA]</scope>
    <source>
        <strain evidence="2 3">GR10-1</strain>
    </source>
</reference>
<organism evidence="2 3">
    <name type="scientific">Niabella ginsengisoli</name>
    <dbReference type="NCBI Taxonomy" id="522298"/>
    <lineage>
        <taxon>Bacteria</taxon>
        <taxon>Pseudomonadati</taxon>
        <taxon>Bacteroidota</taxon>
        <taxon>Chitinophagia</taxon>
        <taxon>Chitinophagales</taxon>
        <taxon>Chitinophagaceae</taxon>
        <taxon>Niabella</taxon>
    </lineage>
</organism>
<dbReference type="Proteomes" id="UP001202248">
    <property type="component" value="Unassembled WGS sequence"/>
</dbReference>
<dbReference type="Pfam" id="PF13795">
    <property type="entry name" value="HupE_UreJ_2"/>
    <property type="match status" value="1"/>
</dbReference>
<keyword evidence="1" id="KW-0812">Transmembrane</keyword>
<comment type="caution">
    <text evidence="2">The sequence shown here is derived from an EMBL/GenBank/DDBJ whole genome shotgun (WGS) entry which is preliminary data.</text>
</comment>
<protein>
    <submittedName>
        <fullName evidence="2">HupE/UreJ family protein</fullName>
    </submittedName>
</protein>
<feature type="transmembrane region" description="Helical" evidence="1">
    <location>
        <begin position="43"/>
        <end position="65"/>
    </location>
</feature>
<name>A0ABS9SDS8_9BACT</name>
<feature type="transmembrane region" description="Helical" evidence="1">
    <location>
        <begin position="71"/>
        <end position="89"/>
    </location>
</feature>
<sequence>MTDFVFYFVEGWKHIISADALDHQLFILALAIVYTFTDWKKVLILVTAFTIGHSLTLALSVLDVISVSSSWVEFLIPVTIVLTALWNMINGKPVKM</sequence>
<accession>A0ABS9SDS8</accession>